<keyword evidence="1" id="KW-0472">Membrane</keyword>
<reference evidence="4" key="3">
    <citation type="submission" date="2022-06" db="UniProtKB">
        <authorList>
            <consortium name="EnsemblMetazoa"/>
        </authorList>
    </citation>
    <scope>IDENTIFICATION</scope>
</reference>
<keyword evidence="1" id="KW-0812">Transmembrane</keyword>
<evidence type="ECO:0000313" key="5">
    <source>
        <dbReference type="Proteomes" id="UP000070412"/>
    </source>
</evidence>
<reference evidence="3" key="2">
    <citation type="submission" date="2020-01" db="EMBL/GenBank/DDBJ databases">
        <authorList>
            <person name="Korhonen P.K.K."/>
            <person name="Guangxu M.G."/>
            <person name="Wang T.W."/>
            <person name="Stroehlein A.J.S."/>
            <person name="Young N.D."/>
            <person name="Ang C.-S.A."/>
            <person name="Fernando D.W.F."/>
            <person name="Lu H.L."/>
            <person name="Taylor S.T."/>
            <person name="Ehtesham M.E.M."/>
            <person name="Najaraj S.H.N."/>
            <person name="Harsha G.H.G."/>
            <person name="Madugundu A.M."/>
            <person name="Renuse S.R."/>
            <person name="Holt D.H."/>
            <person name="Pandey A.P."/>
            <person name="Papenfuss A.P."/>
            <person name="Gasser R.B.G."/>
            <person name="Fischer K.F."/>
        </authorList>
    </citation>
    <scope>NUCLEOTIDE SEQUENCE</scope>
    <source>
        <strain evidence="3">SSS_KF_BRIS2020</strain>
    </source>
</reference>
<evidence type="ECO:0000313" key="4">
    <source>
        <dbReference type="EnsemblMetazoa" id="KAF7495970.1"/>
    </source>
</evidence>
<protein>
    <submittedName>
        <fullName evidence="3 4">Uncharacterized protein</fullName>
    </submittedName>
</protein>
<feature type="transmembrane region" description="Helical" evidence="1">
    <location>
        <begin position="378"/>
        <end position="402"/>
    </location>
</feature>
<keyword evidence="2" id="KW-0732">Signal</keyword>
<feature type="chain" id="PRO_5038259344" evidence="2">
    <location>
        <begin position="23"/>
        <end position="405"/>
    </location>
</feature>
<dbReference type="Proteomes" id="UP000070412">
    <property type="component" value="Unassembled WGS sequence"/>
</dbReference>
<dbReference type="AlphaFoldDB" id="A0A834REY6"/>
<reference evidence="5" key="1">
    <citation type="journal article" date="2020" name="PLoS Negl. Trop. Dis.">
        <title>High-quality nuclear genome for Sarcoptes scabiei-A critical resource for a neglected parasite.</title>
        <authorList>
            <person name="Korhonen P.K."/>
            <person name="Gasser R.B."/>
            <person name="Ma G."/>
            <person name="Wang T."/>
            <person name="Stroehlein A.J."/>
            <person name="Young N.D."/>
            <person name="Ang C.S."/>
            <person name="Fernando D.D."/>
            <person name="Lu H.C."/>
            <person name="Taylor S."/>
            <person name="Reynolds S.L."/>
            <person name="Mofiz E."/>
            <person name="Najaraj S.H."/>
            <person name="Gowda H."/>
            <person name="Madugundu A."/>
            <person name="Renuse S."/>
            <person name="Holt D."/>
            <person name="Pandey A."/>
            <person name="Papenfuss A.T."/>
            <person name="Fischer K."/>
        </authorList>
    </citation>
    <scope>NUCLEOTIDE SEQUENCE [LARGE SCALE GENOMIC DNA]</scope>
</reference>
<accession>A0A834REY6</accession>
<keyword evidence="1" id="KW-1133">Transmembrane helix</keyword>
<organism evidence="3">
    <name type="scientific">Sarcoptes scabiei</name>
    <name type="common">Itch mite</name>
    <name type="synonym">Acarus scabiei</name>
    <dbReference type="NCBI Taxonomy" id="52283"/>
    <lineage>
        <taxon>Eukaryota</taxon>
        <taxon>Metazoa</taxon>
        <taxon>Ecdysozoa</taxon>
        <taxon>Arthropoda</taxon>
        <taxon>Chelicerata</taxon>
        <taxon>Arachnida</taxon>
        <taxon>Acari</taxon>
        <taxon>Acariformes</taxon>
        <taxon>Sarcoptiformes</taxon>
        <taxon>Astigmata</taxon>
        <taxon>Psoroptidia</taxon>
        <taxon>Sarcoptoidea</taxon>
        <taxon>Sarcoptidae</taxon>
        <taxon>Sarcoptinae</taxon>
        <taxon>Sarcoptes</taxon>
    </lineage>
</organism>
<gene>
    <name evidence="3" type="ORF">SSS_5442</name>
</gene>
<feature type="signal peptide" evidence="2">
    <location>
        <begin position="1"/>
        <end position="22"/>
    </location>
</feature>
<dbReference type="EnsemblMetazoa" id="SSS_5442s_mrna">
    <property type="protein sequence ID" value="KAF7495970.1"/>
    <property type="gene ID" value="SSS_5442"/>
</dbReference>
<evidence type="ECO:0000256" key="2">
    <source>
        <dbReference type="SAM" id="SignalP"/>
    </source>
</evidence>
<keyword evidence="5" id="KW-1185">Reference proteome</keyword>
<name>A0A834REY6_SARSC</name>
<evidence type="ECO:0000256" key="1">
    <source>
        <dbReference type="SAM" id="Phobius"/>
    </source>
</evidence>
<sequence length="405" mass="48651">MMERKIIFALFLLSFRLPRMDAMDLFSELDFSEMTKTLKMNATVKDISKYIWKIDIYLGRKFINDKMIGCENGLENLMNSTLTMAVIEENLYQILIDDFVLIYEDIYRRYDPHKHSIFLSENKVFHHQRDQAIQKCYPFSIELLNKNRNDWQMRNSFRDRVRATVIKDQSSSIPNYLKDLISVHYWFRKNSTVNDSIMHALTFEYEMRTIIEPYSFGSIDSFVNANIDGIYYIFTINDTSKLTNLYRKNITIYLATVCLSNSKRNHLRLKTSNLDRFCWEASKLIKKFEFVFNIDQFVYFISINSKRIFYINKNFFFDFNVDYPFEWINFNEFFRCGHRKMLYKPSEESKDNEKSNSLPEPKQLYRFSRMKEHDKIRALLLLLIGSKGFGLLVYFTFNLYVLRSS</sequence>
<dbReference type="EMBL" id="WVUK01000043">
    <property type="protein sequence ID" value="KAF7495970.1"/>
    <property type="molecule type" value="Genomic_DNA"/>
</dbReference>
<proteinExistence type="predicted"/>
<evidence type="ECO:0000313" key="3">
    <source>
        <dbReference type="EMBL" id="KAF7495970.1"/>
    </source>
</evidence>